<dbReference type="Proteomes" id="UP000796761">
    <property type="component" value="Unassembled WGS sequence"/>
</dbReference>
<dbReference type="Gene3D" id="3.30.60.20">
    <property type="match status" value="1"/>
</dbReference>
<feature type="domain" description="Phorbol-ester/DAG-type" evidence="3">
    <location>
        <begin position="13"/>
        <end position="60"/>
    </location>
</feature>
<sequence>MFPQPQDLEAPPAHTFKMTSFKKVKACGICRQAITRQGSTCRGCKLSCHTKCQSKLLHWQRGTLQQPRFSEELEVGMVPITALLGQGRLRVLNPWGGVYAS</sequence>
<evidence type="ECO:0000313" key="4">
    <source>
        <dbReference type="EMBL" id="TRZ27096.1"/>
    </source>
</evidence>
<reference evidence="4" key="1">
    <citation type="submission" date="2019-04" db="EMBL/GenBank/DDBJ databases">
        <title>Genome assembly of Zosterops borbonicus 15179.</title>
        <authorList>
            <person name="Leroy T."/>
            <person name="Anselmetti Y."/>
            <person name="Tilak M.-K."/>
            <person name="Nabholz B."/>
        </authorList>
    </citation>
    <scope>NUCLEOTIDE SEQUENCE</scope>
    <source>
        <strain evidence="4">HGM_15179</strain>
        <tissue evidence="4">Muscle</tissue>
    </source>
</reference>
<dbReference type="Pfam" id="PF00130">
    <property type="entry name" value="C1_1"/>
    <property type="match status" value="1"/>
</dbReference>
<organism evidence="4 5">
    <name type="scientific">Zosterops borbonicus</name>
    <dbReference type="NCBI Taxonomy" id="364589"/>
    <lineage>
        <taxon>Eukaryota</taxon>
        <taxon>Metazoa</taxon>
        <taxon>Chordata</taxon>
        <taxon>Craniata</taxon>
        <taxon>Vertebrata</taxon>
        <taxon>Euteleostomi</taxon>
        <taxon>Archelosauria</taxon>
        <taxon>Archosauria</taxon>
        <taxon>Dinosauria</taxon>
        <taxon>Saurischia</taxon>
        <taxon>Theropoda</taxon>
        <taxon>Coelurosauria</taxon>
        <taxon>Aves</taxon>
        <taxon>Neognathae</taxon>
        <taxon>Neoaves</taxon>
        <taxon>Telluraves</taxon>
        <taxon>Australaves</taxon>
        <taxon>Passeriformes</taxon>
        <taxon>Sylvioidea</taxon>
        <taxon>Zosteropidae</taxon>
        <taxon>Zosterops</taxon>
    </lineage>
</organism>
<keyword evidence="5" id="KW-1185">Reference proteome</keyword>
<keyword evidence="2" id="KW-0862">Zinc</keyword>
<evidence type="ECO:0000256" key="2">
    <source>
        <dbReference type="ARBA" id="ARBA00022833"/>
    </source>
</evidence>
<dbReference type="EMBL" id="SWJQ01000001">
    <property type="protein sequence ID" value="TRZ27096.1"/>
    <property type="molecule type" value="Genomic_DNA"/>
</dbReference>
<dbReference type="InterPro" id="IPR046349">
    <property type="entry name" value="C1-like_sf"/>
</dbReference>
<comment type="caution">
    <text evidence="4">The sequence shown here is derived from an EMBL/GenBank/DDBJ whole genome shotgun (WGS) entry which is preliminary data.</text>
</comment>
<accession>A0A8K1GXN2</accession>
<name>A0A8K1GXN2_9PASS</name>
<dbReference type="SUPFAM" id="SSF57889">
    <property type="entry name" value="Cysteine-rich domain"/>
    <property type="match status" value="1"/>
</dbReference>
<evidence type="ECO:0000259" key="3">
    <source>
        <dbReference type="PROSITE" id="PS50081"/>
    </source>
</evidence>
<keyword evidence="1" id="KW-0479">Metal-binding</keyword>
<gene>
    <name evidence="4" type="ORF">HGM15179_000141</name>
</gene>
<evidence type="ECO:0000313" key="5">
    <source>
        <dbReference type="Proteomes" id="UP000796761"/>
    </source>
</evidence>
<dbReference type="AlphaFoldDB" id="A0A8K1GXN2"/>
<evidence type="ECO:0000256" key="1">
    <source>
        <dbReference type="ARBA" id="ARBA00022723"/>
    </source>
</evidence>
<dbReference type="PROSITE" id="PS50081">
    <property type="entry name" value="ZF_DAG_PE_2"/>
    <property type="match status" value="1"/>
</dbReference>
<proteinExistence type="predicted"/>
<protein>
    <recommendedName>
        <fullName evidence="3">Phorbol-ester/DAG-type domain-containing protein</fullName>
    </recommendedName>
</protein>
<dbReference type="OrthoDB" id="8783038at2759"/>
<dbReference type="GO" id="GO:0046872">
    <property type="term" value="F:metal ion binding"/>
    <property type="evidence" value="ECO:0007669"/>
    <property type="project" value="UniProtKB-KW"/>
</dbReference>
<dbReference type="InterPro" id="IPR002219">
    <property type="entry name" value="PKC_DAG/PE"/>
</dbReference>